<sequence>MWHQVAAKLPPIGRSLESHPPADLASAPAPPRCPDAHSLISCASMRVLSSFAVQTAAQFNSYCYFYPCDSQFPTPSPLSPCPCKIATPRHVLHPTSARNVVAWSKRCKDSQMATKQPSQATKNAKKKNQNQNQSRKYALTTKGQIRKNGFAPKKRDRESINKFPYGRGILLRI</sequence>
<evidence type="ECO:0000256" key="1">
    <source>
        <dbReference type="SAM" id="MobiDB-lite"/>
    </source>
</evidence>
<dbReference type="RefSeq" id="XP_033395256.1">
    <property type="nucleotide sequence ID" value="XM_033546915.1"/>
</dbReference>
<dbReference type="Proteomes" id="UP000799438">
    <property type="component" value="Unassembled WGS sequence"/>
</dbReference>
<organism evidence="2 3">
    <name type="scientific">Aplosporella prunicola CBS 121167</name>
    <dbReference type="NCBI Taxonomy" id="1176127"/>
    <lineage>
        <taxon>Eukaryota</taxon>
        <taxon>Fungi</taxon>
        <taxon>Dikarya</taxon>
        <taxon>Ascomycota</taxon>
        <taxon>Pezizomycotina</taxon>
        <taxon>Dothideomycetes</taxon>
        <taxon>Dothideomycetes incertae sedis</taxon>
        <taxon>Botryosphaeriales</taxon>
        <taxon>Aplosporellaceae</taxon>
        <taxon>Aplosporella</taxon>
    </lineage>
</organism>
<feature type="region of interest" description="Disordered" evidence="1">
    <location>
        <begin position="1"/>
        <end position="30"/>
    </location>
</feature>
<evidence type="ECO:0000313" key="3">
    <source>
        <dbReference type="Proteomes" id="UP000799438"/>
    </source>
</evidence>
<dbReference type="AlphaFoldDB" id="A0A6A6B859"/>
<evidence type="ECO:0008006" key="4">
    <source>
        <dbReference type="Google" id="ProtNLM"/>
    </source>
</evidence>
<reference evidence="2" key="1">
    <citation type="journal article" date="2020" name="Stud. Mycol.">
        <title>101 Dothideomycetes genomes: a test case for predicting lifestyles and emergence of pathogens.</title>
        <authorList>
            <person name="Haridas S."/>
            <person name="Albert R."/>
            <person name="Binder M."/>
            <person name="Bloem J."/>
            <person name="Labutti K."/>
            <person name="Salamov A."/>
            <person name="Andreopoulos B."/>
            <person name="Baker S."/>
            <person name="Barry K."/>
            <person name="Bills G."/>
            <person name="Bluhm B."/>
            <person name="Cannon C."/>
            <person name="Castanera R."/>
            <person name="Culley D."/>
            <person name="Daum C."/>
            <person name="Ezra D."/>
            <person name="Gonzalez J."/>
            <person name="Henrissat B."/>
            <person name="Kuo A."/>
            <person name="Liang C."/>
            <person name="Lipzen A."/>
            <person name="Lutzoni F."/>
            <person name="Magnuson J."/>
            <person name="Mondo S."/>
            <person name="Nolan M."/>
            <person name="Ohm R."/>
            <person name="Pangilinan J."/>
            <person name="Park H.-J."/>
            <person name="Ramirez L."/>
            <person name="Alfaro M."/>
            <person name="Sun H."/>
            <person name="Tritt A."/>
            <person name="Yoshinaga Y."/>
            <person name="Zwiers L.-H."/>
            <person name="Turgeon B."/>
            <person name="Goodwin S."/>
            <person name="Spatafora J."/>
            <person name="Crous P."/>
            <person name="Grigoriev I."/>
        </authorList>
    </citation>
    <scope>NUCLEOTIDE SEQUENCE</scope>
    <source>
        <strain evidence="2">CBS 121167</strain>
    </source>
</reference>
<gene>
    <name evidence="2" type="ORF">K452DRAFT_62086</name>
</gene>
<keyword evidence="3" id="KW-1185">Reference proteome</keyword>
<name>A0A6A6B859_9PEZI</name>
<feature type="region of interest" description="Disordered" evidence="1">
    <location>
        <begin position="112"/>
        <end position="158"/>
    </location>
</feature>
<protein>
    <recommendedName>
        <fullName evidence="4">60S ribosomal protein L29</fullName>
    </recommendedName>
</protein>
<dbReference type="EMBL" id="ML995492">
    <property type="protein sequence ID" value="KAF2139543.1"/>
    <property type="molecule type" value="Genomic_DNA"/>
</dbReference>
<accession>A0A6A6B859</accession>
<proteinExistence type="predicted"/>
<dbReference type="GeneID" id="54304422"/>
<evidence type="ECO:0000313" key="2">
    <source>
        <dbReference type="EMBL" id="KAF2139543.1"/>
    </source>
</evidence>